<dbReference type="KEGG" id="afx:JZ786_13370"/>
<feature type="domain" description="RNA polymerase sigma-70 region 2" evidence="6">
    <location>
        <begin position="14"/>
        <end position="78"/>
    </location>
</feature>
<name>A0A9X7VV97_9BACL</name>
<evidence type="ECO:0000313" key="8">
    <source>
        <dbReference type="EMBL" id="QSO45562.1"/>
    </source>
</evidence>
<dbReference type="InterPro" id="IPR014284">
    <property type="entry name" value="RNA_pol_sigma-70_dom"/>
</dbReference>
<reference evidence="8 9" key="1">
    <citation type="submission" date="2021-02" db="EMBL/GenBank/DDBJ databases">
        <title>Alicyclobacillus curvatus sp. nov. and Alicyclobacillus mengziensis sp. nov., two acidophilic bacteria isolated from acid mine drainage.</title>
        <authorList>
            <person name="Huang Y."/>
        </authorList>
    </citation>
    <scope>NUCLEOTIDE SEQUENCE [LARGE SCALE GENOMIC DNA]</scope>
    <source>
        <strain evidence="8 9">S30H14</strain>
    </source>
</reference>
<dbReference type="Gene3D" id="1.10.10.10">
    <property type="entry name" value="Winged helix-like DNA-binding domain superfamily/Winged helix DNA-binding domain"/>
    <property type="match status" value="1"/>
</dbReference>
<sequence length="198" mass="22935">MNTAMSPSDGIEQLFHLYASDVYRFARYLAPEVDGKDIVQEVFLRAFRGWNNQGISNPKAWLLQITRNYVFDLLRKKRVENKFKETHKPDLSRVSVPLNTLIELEDAVLHLKLDYRQVFILRCVHDLPVEETAEILGWSEAKVKTTLHRALKELRGALGPERFDSSEPLQERGEQNEHGGKGKRDVFSTSRSGSQWRR</sequence>
<evidence type="ECO:0000256" key="5">
    <source>
        <dbReference type="SAM" id="MobiDB-lite"/>
    </source>
</evidence>
<protein>
    <submittedName>
        <fullName evidence="8">RNA polymerase sigma factor</fullName>
    </submittedName>
</protein>
<proteinExistence type="inferred from homology"/>
<dbReference type="PANTHER" id="PTHR43133:SF60">
    <property type="entry name" value="RNA POLYMERASE SIGMA FACTOR SIGV"/>
    <property type="match status" value="1"/>
</dbReference>
<feature type="region of interest" description="Disordered" evidence="5">
    <location>
        <begin position="159"/>
        <end position="198"/>
    </location>
</feature>
<keyword evidence="4" id="KW-0804">Transcription</keyword>
<dbReference type="Pfam" id="PF04542">
    <property type="entry name" value="Sigma70_r2"/>
    <property type="match status" value="1"/>
</dbReference>
<dbReference type="InterPro" id="IPR013324">
    <property type="entry name" value="RNA_pol_sigma_r3/r4-like"/>
</dbReference>
<evidence type="ECO:0000256" key="1">
    <source>
        <dbReference type="ARBA" id="ARBA00010641"/>
    </source>
</evidence>
<dbReference type="AlphaFoldDB" id="A0A9X7VV97"/>
<dbReference type="SUPFAM" id="SSF88659">
    <property type="entry name" value="Sigma3 and sigma4 domains of RNA polymerase sigma factors"/>
    <property type="match status" value="1"/>
</dbReference>
<evidence type="ECO:0000313" key="9">
    <source>
        <dbReference type="Proteomes" id="UP000663505"/>
    </source>
</evidence>
<evidence type="ECO:0000259" key="6">
    <source>
        <dbReference type="Pfam" id="PF04542"/>
    </source>
</evidence>
<dbReference type="InterPro" id="IPR039425">
    <property type="entry name" value="RNA_pol_sigma-70-like"/>
</dbReference>
<dbReference type="InterPro" id="IPR013325">
    <property type="entry name" value="RNA_pol_sigma_r2"/>
</dbReference>
<dbReference type="EMBL" id="CP071182">
    <property type="protein sequence ID" value="QSO45562.1"/>
    <property type="molecule type" value="Genomic_DNA"/>
</dbReference>
<dbReference type="InterPro" id="IPR036388">
    <property type="entry name" value="WH-like_DNA-bd_sf"/>
</dbReference>
<feature type="compositionally biased region" description="Polar residues" evidence="5">
    <location>
        <begin position="187"/>
        <end position="198"/>
    </location>
</feature>
<dbReference type="GO" id="GO:0006352">
    <property type="term" value="P:DNA-templated transcription initiation"/>
    <property type="evidence" value="ECO:0007669"/>
    <property type="project" value="InterPro"/>
</dbReference>
<dbReference type="GO" id="GO:0016987">
    <property type="term" value="F:sigma factor activity"/>
    <property type="evidence" value="ECO:0007669"/>
    <property type="project" value="UniProtKB-KW"/>
</dbReference>
<dbReference type="SUPFAM" id="SSF88946">
    <property type="entry name" value="Sigma2 domain of RNA polymerase sigma factors"/>
    <property type="match status" value="1"/>
</dbReference>
<keyword evidence="3" id="KW-0731">Sigma factor</keyword>
<dbReference type="Gene3D" id="1.10.1740.10">
    <property type="match status" value="1"/>
</dbReference>
<dbReference type="Proteomes" id="UP000663505">
    <property type="component" value="Chromosome"/>
</dbReference>
<evidence type="ECO:0000259" key="7">
    <source>
        <dbReference type="Pfam" id="PF08281"/>
    </source>
</evidence>
<dbReference type="RefSeq" id="WP_206654931.1">
    <property type="nucleotide sequence ID" value="NZ_CP071182.1"/>
</dbReference>
<feature type="domain" description="RNA polymerase sigma factor 70 region 4 type 2" evidence="7">
    <location>
        <begin position="103"/>
        <end position="154"/>
    </location>
</feature>
<comment type="similarity">
    <text evidence="1">Belongs to the sigma-70 factor family. ECF subfamily.</text>
</comment>
<accession>A0A9X7VV97</accession>
<dbReference type="InterPro" id="IPR013249">
    <property type="entry name" value="RNA_pol_sigma70_r4_t2"/>
</dbReference>
<dbReference type="NCBIfam" id="TIGR02937">
    <property type="entry name" value="sigma70-ECF"/>
    <property type="match status" value="1"/>
</dbReference>
<keyword evidence="2" id="KW-0805">Transcription regulation</keyword>
<dbReference type="GO" id="GO:0003677">
    <property type="term" value="F:DNA binding"/>
    <property type="evidence" value="ECO:0007669"/>
    <property type="project" value="InterPro"/>
</dbReference>
<organism evidence="8 9">
    <name type="scientific">Alicyclobacillus mengziensis</name>
    <dbReference type="NCBI Taxonomy" id="2931921"/>
    <lineage>
        <taxon>Bacteria</taxon>
        <taxon>Bacillati</taxon>
        <taxon>Bacillota</taxon>
        <taxon>Bacilli</taxon>
        <taxon>Bacillales</taxon>
        <taxon>Alicyclobacillaceae</taxon>
        <taxon>Alicyclobacillus</taxon>
    </lineage>
</organism>
<dbReference type="Pfam" id="PF08281">
    <property type="entry name" value="Sigma70_r4_2"/>
    <property type="match status" value="1"/>
</dbReference>
<dbReference type="CDD" id="cd06171">
    <property type="entry name" value="Sigma70_r4"/>
    <property type="match status" value="1"/>
</dbReference>
<evidence type="ECO:0000256" key="3">
    <source>
        <dbReference type="ARBA" id="ARBA00023082"/>
    </source>
</evidence>
<evidence type="ECO:0000256" key="4">
    <source>
        <dbReference type="ARBA" id="ARBA00023163"/>
    </source>
</evidence>
<feature type="compositionally biased region" description="Basic and acidic residues" evidence="5">
    <location>
        <begin position="159"/>
        <end position="186"/>
    </location>
</feature>
<evidence type="ECO:0000256" key="2">
    <source>
        <dbReference type="ARBA" id="ARBA00023015"/>
    </source>
</evidence>
<dbReference type="InterPro" id="IPR007627">
    <property type="entry name" value="RNA_pol_sigma70_r2"/>
</dbReference>
<keyword evidence="9" id="KW-1185">Reference proteome</keyword>
<gene>
    <name evidence="8" type="ORF">JZ786_13370</name>
</gene>
<dbReference type="PANTHER" id="PTHR43133">
    <property type="entry name" value="RNA POLYMERASE ECF-TYPE SIGMA FACTO"/>
    <property type="match status" value="1"/>
</dbReference>